<dbReference type="EC" id="2.4.-.-" evidence="3"/>
<dbReference type="Pfam" id="PF00535">
    <property type="entry name" value="Glycos_transf_2"/>
    <property type="match status" value="1"/>
</dbReference>
<feature type="region of interest" description="Disordered" evidence="1">
    <location>
        <begin position="315"/>
        <end position="337"/>
    </location>
</feature>
<dbReference type="RefSeq" id="WP_388106265.1">
    <property type="nucleotide sequence ID" value="NZ_JBIAHM010000005.1"/>
</dbReference>
<dbReference type="PANTHER" id="PTHR43179">
    <property type="entry name" value="RHAMNOSYLTRANSFERASE WBBL"/>
    <property type="match status" value="1"/>
</dbReference>
<proteinExistence type="predicted"/>
<keyword evidence="3" id="KW-0328">Glycosyltransferase</keyword>
<dbReference type="PANTHER" id="PTHR43179:SF7">
    <property type="entry name" value="RHAMNOSYLTRANSFERASE WBBL"/>
    <property type="match status" value="1"/>
</dbReference>
<dbReference type="InterPro" id="IPR029044">
    <property type="entry name" value="Nucleotide-diphossugar_trans"/>
</dbReference>
<evidence type="ECO:0000313" key="4">
    <source>
        <dbReference type="Proteomes" id="UP001601303"/>
    </source>
</evidence>
<gene>
    <name evidence="3" type="ORF">ACFYNQ_15755</name>
</gene>
<organism evidence="3 4">
    <name type="scientific">Streptomyces hokutonensis</name>
    <dbReference type="NCBI Taxonomy" id="1306990"/>
    <lineage>
        <taxon>Bacteria</taxon>
        <taxon>Bacillati</taxon>
        <taxon>Actinomycetota</taxon>
        <taxon>Actinomycetes</taxon>
        <taxon>Kitasatosporales</taxon>
        <taxon>Streptomycetaceae</taxon>
        <taxon>Streptomyces</taxon>
    </lineage>
</organism>
<dbReference type="InterPro" id="IPR001173">
    <property type="entry name" value="Glyco_trans_2-like"/>
</dbReference>
<feature type="domain" description="Glycosyltransferase 2-like" evidence="2">
    <location>
        <begin position="11"/>
        <end position="196"/>
    </location>
</feature>
<dbReference type="SUPFAM" id="SSF53448">
    <property type="entry name" value="Nucleotide-diphospho-sugar transferases"/>
    <property type="match status" value="1"/>
</dbReference>
<evidence type="ECO:0000259" key="2">
    <source>
        <dbReference type="Pfam" id="PF00535"/>
    </source>
</evidence>
<sequence>MSQSELPRLDIVVVNWNTGRCLHRCLDSIATARSSAYALARVIVVDNASADGSADGLHDLALPLRTLRNAHNRGFAAACNQGAHEGNAPFVLFLNPDTRLHPDALDRAVGFLAGPHTASVGICGGQMVKDDGTLQESCARFPRLSMVVARACGLSRLFPRLMPRQWMSVREVDDSRPVDQVIGAFFLVRRPLFEELGGFDERFFLYYEEVDLAYRARQAGFLSYHLADARVRHVGGVSSAQVLGPRLFHSLRGRTEFARLHWQRAQVPALVGVTLAVELPCRAVFALARARWNELRGVAFAARRYAAYVRWSRPADPPTAPGSGSSPAAPPAGTPCR</sequence>
<keyword evidence="3" id="KW-0808">Transferase</keyword>
<evidence type="ECO:0000313" key="3">
    <source>
        <dbReference type="EMBL" id="MFE9600014.1"/>
    </source>
</evidence>
<protein>
    <submittedName>
        <fullName evidence="3">Glycosyltransferase family 2 protein</fullName>
        <ecNumber evidence="3">2.4.-.-</ecNumber>
    </submittedName>
</protein>
<reference evidence="3 4" key="1">
    <citation type="submission" date="2024-10" db="EMBL/GenBank/DDBJ databases">
        <title>The Natural Products Discovery Center: Release of the First 8490 Sequenced Strains for Exploring Actinobacteria Biosynthetic Diversity.</title>
        <authorList>
            <person name="Kalkreuter E."/>
            <person name="Kautsar S.A."/>
            <person name="Yang D."/>
            <person name="Bader C.D."/>
            <person name="Teijaro C.N."/>
            <person name="Fluegel L."/>
            <person name="Davis C.M."/>
            <person name="Simpson J.R."/>
            <person name="Lauterbach L."/>
            <person name="Steele A.D."/>
            <person name="Gui C."/>
            <person name="Meng S."/>
            <person name="Li G."/>
            <person name="Viehrig K."/>
            <person name="Ye F."/>
            <person name="Su P."/>
            <person name="Kiefer A.F."/>
            <person name="Nichols A."/>
            <person name="Cepeda A.J."/>
            <person name="Yan W."/>
            <person name="Fan B."/>
            <person name="Jiang Y."/>
            <person name="Adhikari A."/>
            <person name="Zheng C.-J."/>
            <person name="Schuster L."/>
            <person name="Cowan T.M."/>
            <person name="Smanski M.J."/>
            <person name="Chevrette M.G."/>
            <person name="De Carvalho L.P.S."/>
            <person name="Shen B."/>
        </authorList>
    </citation>
    <scope>NUCLEOTIDE SEQUENCE [LARGE SCALE GENOMIC DNA]</scope>
    <source>
        <strain evidence="3 4">NPDC006488</strain>
    </source>
</reference>
<evidence type="ECO:0000256" key="1">
    <source>
        <dbReference type="SAM" id="MobiDB-lite"/>
    </source>
</evidence>
<name>A0ABW6M2E8_9ACTN</name>
<feature type="compositionally biased region" description="Pro residues" evidence="1">
    <location>
        <begin position="328"/>
        <end position="337"/>
    </location>
</feature>
<accession>A0ABW6M2E8</accession>
<keyword evidence="4" id="KW-1185">Reference proteome</keyword>
<dbReference type="Gene3D" id="3.90.550.10">
    <property type="entry name" value="Spore Coat Polysaccharide Biosynthesis Protein SpsA, Chain A"/>
    <property type="match status" value="1"/>
</dbReference>
<dbReference type="EMBL" id="JBIAHM010000005">
    <property type="protein sequence ID" value="MFE9600014.1"/>
    <property type="molecule type" value="Genomic_DNA"/>
</dbReference>
<dbReference type="Proteomes" id="UP001601303">
    <property type="component" value="Unassembled WGS sequence"/>
</dbReference>
<dbReference type="GO" id="GO:0016757">
    <property type="term" value="F:glycosyltransferase activity"/>
    <property type="evidence" value="ECO:0007669"/>
    <property type="project" value="UniProtKB-KW"/>
</dbReference>
<comment type="caution">
    <text evidence="3">The sequence shown here is derived from an EMBL/GenBank/DDBJ whole genome shotgun (WGS) entry which is preliminary data.</text>
</comment>
<dbReference type="CDD" id="cd04186">
    <property type="entry name" value="GT_2_like_c"/>
    <property type="match status" value="1"/>
</dbReference>